<evidence type="ECO:0000256" key="1">
    <source>
        <dbReference type="ARBA" id="ARBA00009884"/>
    </source>
</evidence>
<protein>
    <recommendedName>
        <fullName evidence="4">Sec1-like protein</fullName>
    </recommendedName>
</protein>
<dbReference type="AlphaFoldDB" id="A0A8S3JDU5"/>
<accession>A0A8S3JDU5</accession>
<dbReference type="InterPro" id="IPR027482">
    <property type="entry name" value="Sec1-like_dom2"/>
</dbReference>
<evidence type="ECO:0008006" key="4">
    <source>
        <dbReference type="Google" id="ProtNLM"/>
    </source>
</evidence>
<dbReference type="EMBL" id="CAJOBI010344634">
    <property type="protein sequence ID" value="CAF5216828.1"/>
    <property type="molecule type" value="Genomic_DNA"/>
</dbReference>
<dbReference type="InterPro" id="IPR036045">
    <property type="entry name" value="Sec1-like_sf"/>
</dbReference>
<reference evidence="2" key="1">
    <citation type="submission" date="2021-02" db="EMBL/GenBank/DDBJ databases">
        <authorList>
            <person name="Nowell W R."/>
        </authorList>
    </citation>
    <scope>NUCLEOTIDE SEQUENCE</scope>
</reference>
<evidence type="ECO:0000313" key="2">
    <source>
        <dbReference type="EMBL" id="CAF5216828.1"/>
    </source>
</evidence>
<sequence>VSSARYRQGFNDAIVFMIGGGNYIEYQNLQEYLQDYAKTRSSTTTKRIIYGCTEIINASQFIEQLTKLGQ</sequence>
<organism evidence="2 3">
    <name type="scientific">Rotaria magnacalcarata</name>
    <dbReference type="NCBI Taxonomy" id="392030"/>
    <lineage>
        <taxon>Eukaryota</taxon>
        <taxon>Metazoa</taxon>
        <taxon>Spiralia</taxon>
        <taxon>Gnathifera</taxon>
        <taxon>Rotifera</taxon>
        <taxon>Eurotatoria</taxon>
        <taxon>Bdelloidea</taxon>
        <taxon>Philodinida</taxon>
        <taxon>Philodinidae</taxon>
        <taxon>Rotaria</taxon>
    </lineage>
</organism>
<dbReference type="Gene3D" id="3.40.50.1910">
    <property type="match status" value="1"/>
</dbReference>
<dbReference type="SUPFAM" id="SSF56815">
    <property type="entry name" value="Sec1/munc18-like (SM) proteins"/>
    <property type="match status" value="1"/>
</dbReference>
<comment type="similarity">
    <text evidence="1">Belongs to the STXBP/unc-18/SEC1 family.</text>
</comment>
<dbReference type="Pfam" id="PF00995">
    <property type="entry name" value="Sec1"/>
    <property type="match status" value="1"/>
</dbReference>
<dbReference type="InterPro" id="IPR001619">
    <property type="entry name" value="Sec1-like"/>
</dbReference>
<proteinExistence type="inferred from homology"/>
<gene>
    <name evidence="2" type="ORF">SMN809_LOCUS80204</name>
</gene>
<dbReference type="GO" id="GO:0016192">
    <property type="term" value="P:vesicle-mediated transport"/>
    <property type="evidence" value="ECO:0007669"/>
    <property type="project" value="InterPro"/>
</dbReference>
<dbReference type="Proteomes" id="UP000676336">
    <property type="component" value="Unassembled WGS sequence"/>
</dbReference>
<comment type="caution">
    <text evidence="2">The sequence shown here is derived from an EMBL/GenBank/DDBJ whole genome shotgun (WGS) entry which is preliminary data.</text>
</comment>
<name>A0A8S3JDU5_9BILA</name>
<evidence type="ECO:0000313" key="3">
    <source>
        <dbReference type="Proteomes" id="UP000676336"/>
    </source>
</evidence>
<feature type="non-terminal residue" evidence="2">
    <location>
        <position position="1"/>
    </location>
</feature>